<sequence length="314" mass="34683">MSNVTIRPFQPADSISTCELFRRVYGDHYVSPDVYMPQMICQHNLLGQWHSLVAVMDERVVGHAALCRQGHASQDAELALVAVDPVLQGRQIATRLGQHLVDGSPALGLARLSIKQVTSHPYSQRLAQRLGFHDVGLLPDFVPSPFATDQAETIVVGCQVVGGDLRPLPQLHWPACHQWLIAPLALQFGTCLNDNPAALQPLRISHLPGRIDIVAERMDACLVRQLQGLPVHWPLSVRLGLGRHTATDHRLLMSAGFFFTGIMPIDTAQGWQALFHRVSHPQELDLQSTSMQRLHDEWQASAQAWKATQACSAA</sequence>
<gene>
    <name evidence="4" type="ORF">JZ00_10345</name>
</gene>
<feature type="domain" description="N-acetyltransferase" evidence="3">
    <location>
        <begin position="4"/>
        <end position="155"/>
    </location>
</feature>
<evidence type="ECO:0000259" key="3">
    <source>
        <dbReference type="PROSITE" id="PS51186"/>
    </source>
</evidence>
<dbReference type="Pfam" id="PF00583">
    <property type="entry name" value="Acetyltransf_1"/>
    <property type="match status" value="1"/>
</dbReference>
<evidence type="ECO:0000313" key="4">
    <source>
        <dbReference type="EMBL" id="KHK64707.1"/>
    </source>
</evidence>
<dbReference type="RefSeq" id="WP_039591017.1">
    <property type="nucleotide sequence ID" value="NZ_JQGJ02000001.1"/>
</dbReference>
<dbReference type="Proteomes" id="UP000030949">
    <property type="component" value="Unassembled WGS sequence"/>
</dbReference>
<name>A0A0B1Z5P7_9PSED</name>
<dbReference type="EMBL" id="JQGJ01000005">
    <property type="protein sequence ID" value="KHK64707.1"/>
    <property type="molecule type" value="Genomic_DNA"/>
</dbReference>
<reference evidence="5" key="1">
    <citation type="submission" date="2015-03" db="EMBL/GenBank/DDBJ databases">
        <title>Pseudomonas frederiksbergensis hydrocarbon degrader.</title>
        <authorList>
            <person name="Brown L.M."/>
            <person name="Ruiz O.N."/>
            <person name="Mueller S."/>
            <person name="Gunasekera T.S."/>
        </authorList>
    </citation>
    <scope>NUCLEOTIDE SEQUENCE [LARGE SCALE GENOMIC DNA]</scope>
    <source>
        <strain evidence="5">SI8</strain>
    </source>
</reference>
<dbReference type="AlphaFoldDB" id="A0A0B1Z5P7"/>
<proteinExistence type="predicted"/>
<dbReference type="InterPro" id="IPR016181">
    <property type="entry name" value="Acyl_CoA_acyltransferase"/>
</dbReference>
<accession>A0A0B1Z5P7</accession>
<protein>
    <submittedName>
        <fullName evidence="4">GNAT family acetyltransferase</fullName>
    </submittedName>
</protein>
<keyword evidence="2" id="KW-0012">Acyltransferase</keyword>
<organism evidence="4 5">
    <name type="scientific">Pseudomonas frederiksbergensis</name>
    <dbReference type="NCBI Taxonomy" id="104087"/>
    <lineage>
        <taxon>Bacteria</taxon>
        <taxon>Pseudomonadati</taxon>
        <taxon>Pseudomonadota</taxon>
        <taxon>Gammaproteobacteria</taxon>
        <taxon>Pseudomonadales</taxon>
        <taxon>Pseudomonadaceae</taxon>
        <taxon>Pseudomonas</taxon>
    </lineage>
</organism>
<evidence type="ECO:0000256" key="2">
    <source>
        <dbReference type="ARBA" id="ARBA00023315"/>
    </source>
</evidence>
<dbReference type="SUPFAM" id="SSF55729">
    <property type="entry name" value="Acyl-CoA N-acyltransferases (Nat)"/>
    <property type="match status" value="1"/>
</dbReference>
<dbReference type="PROSITE" id="PS51186">
    <property type="entry name" value="GNAT"/>
    <property type="match status" value="1"/>
</dbReference>
<dbReference type="InterPro" id="IPR000182">
    <property type="entry name" value="GNAT_dom"/>
</dbReference>
<dbReference type="PANTHER" id="PTHR43877">
    <property type="entry name" value="AMINOALKYLPHOSPHONATE N-ACETYLTRANSFERASE-RELATED-RELATED"/>
    <property type="match status" value="1"/>
</dbReference>
<dbReference type="GO" id="GO:0016747">
    <property type="term" value="F:acyltransferase activity, transferring groups other than amino-acyl groups"/>
    <property type="evidence" value="ECO:0007669"/>
    <property type="project" value="InterPro"/>
</dbReference>
<dbReference type="Gene3D" id="3.40.630.30">
    <property type="match status" value="1"/>
</dbReference>
<keyword evidence="1 4" id="KW-0808">Transferase</keyword>
<dbReference type="InterPro" id="IPR050832">
    <property type="entry name" value="Bact_Acetyltransf"/>
</dbReference>
<dbReference type="CDD" id="cd04301">
    <property type="entry name" value="NAT_SF"/>
    <property type="match status" value="1"/>
</dbReference>
<evidence type="ECO:0000313" key="5">
    <source>
        <dbReference type="Proteomes" id="UP000030949"/>
    </source>
</evidence>
<evidence type="ECO:0000256" key="1">
    <source>
        <dbReference type="ARBA" id="ARBA00022679"/>
    </source>
</evidence>
<dbReference type="OrthoDB" id="7350013at2"/>
<comment type="caution">
    <text evidence="4">The sequence shown here is derived from an EMBL/GenBank/DDBJ whole genome shotgun (WGS) entry which is preliminary data.</text>
</comment>